<feature type="transmembrane region" description="Helical" evidence="9">
    <location>
        <begin position="226"/>
        <end position="247"/>
    </location>
</feature>
<evidence type="ECO:0000313" key="12">
    <source>
        <dbReference type="Proteomes" id="UP001629113"/>
    </source>
</evidence>
<protein>
    <submittedName>
        <fullName evidence="11">Triose-phosphate transporter</fullName>
    </submittedName>
</protein>
<keyword evidence="7 9" id="KW-0472">Membrane</keyword>
<comment type="subcellular location">
    <subcellularLocation>
        <location evidence="2">Endoplasmic reticulum membrane</location>
        <topology evidence="2">Multi-pass membrane protein</topology>
    </subcellularLocation>
</comment>
<dbReference type="PANTHER" id="PTHR11132">
    <property type="entry name" value="SOLUTE CARRIER FAMILY 35"/>
    <property type="match status" value="1"/>
</dbReference>
<gene>
    <name evidence="11" type="ORF">PVAG01_07710</name>
</gene>
<feature type="transmembrane region" description="Helical" evidence="9">
    <location>
        <begin position="328"/>
        <end position="348"/>
    </location>
</feature>
<evidence type="ECO:0000259" key="10">
    <source>
        <dbReference type="Pfam" id="PF03151"/>
    </source>
</evidence>
<evidence type="ECO:0000256" key="8">
    <source>
        <dbReference type="SAM" id="MobiDB-lite"/>
    </source>
</evidence>
<organism evidence="11 12">
    <name type="scientific">Phlyctema vagabunda</name>
    <dbReference type="NCBI Taxonomy" id="108571"/>
    <lineage>
        <taxon>Eukaryota</taxon>
        <taxon>Fungi</taxon>
        <taxon>Dikarya</taxon>
        <taxon>Ascomycota</taxon>
        <taxon>Pezizomycotina</taxon>
        <taxon>Leotiomycetes</taxon>
        <taxon>Helotiales</taxon>
        <taxon>Dermateaceae</taxon>
        <taxon>Phlyctema</taxon>
    </lineage>
</organism>
<accession>A0ABR4PDB6</accession>
<dbReference type="InterPro" id="IPR004853">
    <property type="entry name" value="Sugar_P_trans_dom"/>
</dbReference>
<feature type="transmembrane region" description="Helical" evidence="9">
    <location>
        <begin position="413"/>
        <end position="431"/>
    </location>
</feature>
<evidence type="ECO:0000256" key="4">
    <source>
        <dbReference type="ARBA" id="ARBA00011182"/>
    </source>
</evidence>
<feature type="transmembrane region" description="Helical" evidence="9">
    <location>
        <begin position="385"/>
        <end position="406"/>
    </location>
</feature>
<evidence type="ECO:0000256" key="7">
    <source>
        <dbReference type="ARBA" id="ARBA00023136"/>
    </source>
</evidence>
<evidence type="ECO:0000256" key="5">
    <source>
        <dbReference type="ARBA" id="ARBA00022692"/>
    </source>
</evidence>
<feature type="compositionally biased region" description="Basic and acidic residues" evidence="8">
    <location>
        <begin position="14"/>
        <end position="39"/>
    </location>
</feature>
<evidence type="ECO:0000256" key="1">
    <source>
        <dbReference type="ARBA" id="ARBA00003420"/>
    </source>
</evidence>
<feature type="transmembrane region" description="Helical" evidence="9">
    <location>
        <begin position="162"/>
        <end position="181"/>
    </location>
</feature>
<feature type="compositionally biased region" description="Basic and acidic residues" evidence="8">
    <location>
        <begin position="68"/>
        <end position="78"/>
    </location>
</feature>
<dbReference type="InterPro" id="IPR037185">
    <property type="entry name" value="EmrE-like"/>
</dbReference>
<sequence>MPHSTRATSMTKVPEFKFPSDGKDPARHSMERFPDHVELQEDLSPLYSTTPNKSNGYMSGNSPVPDRWQSRRDSRLGDSMRANGSTRGHGRQKSLSEALRNVRRRGSVSGADVQEIGVALRAPVSPKLVILCLIWYSSSALTNTSSKVILNVFPQPATLTMVQFGFVSTLCVFLSWFSNMVPALKNRVLALRHGIRRPSKEVFRTTLPMAIFSLVGHLLSSKATTLIAVSLVHTIKGLSPLFTVFAYRVVYQIHYPRSTYVSLVPLTAGVGLACTGEMKGGGFSGILLALIATLVFVVQNIFSKRIFNDAAVAEAAGQHVQSRKLDKLNLLCYSAGMAFVLTSPYWFVSEGHGLLKDLLNGTPVIHPPAKPTIRAVGPIGLVLELIFNGVFHFAQNIMAFVLLSMVSPVTYSVASLLKRIFVIFVAVVWFGNTTTPIQVFGIVLAFFGLYLYDRSSQSNKADRRAKLMDLKEEPLLPLNTSVGGPVFESPLSAGHPYTNGFAAGISSGEDSKKTDDGTRVGRARGASSAAWLPPGTKQEETWRPREISATRNNGHHGSVQ</sequence>
<comment type="subunit">
    <text evidence="4">Homooligomer.</text>
</comment>
<dbReference type="InterPro" id="IPR050186">
    <property type="entry name" value="TPT_transporter"/>
</dbReference>
<feature type="compositionally biased region" description="Basic and acidic residues" evidence="8">
    <location>
        <begin position="537"/>
        <end position="548"/>
    </location>
</feature>
<keyword evidence="5 9" id="KW-0812">Transmembrane</keyword>
<proteinExistence type="inferred from homology"/>
<feature type="compositionally biased region" description="Polar residues" evidence="8">
    <location>
        <begin position="46"/>
        <end position="62"/>
    </location>
</feature>
<feature type="transmembrane region" description="Helical" evidence="9">
    <location>
        <begin position="202"/>
        <end position="220"/>
    </location>
</feature>
<comment type="similarity">
    <text evidence="3">Belongs to the TPT transporter family. SLC35D subfamily.</text>
</comment>
<evidence type="ECO:0000313" key="11">
    <source>
        <dbReference type="EMBL" id="KAL3421265.1"/>
    </source>
</evidence>
<feature type="domain" description="Sugar phosphate transporter" evidence="10">
    <location>
        <begin position="127"/>
        <end position="452"/>
    </location>
</feature>
<dbReference type="SUPFAM" id="SSF103481">
    <property type="entry name" value="Multidrug resistance efflux transporter EmrE"/>
    <property type="match status" value="1"/>
</dbReference>
<evidence type="ECO:0000256" key="6">
    <source>
        <dbReference type="ARBA" id="ARBA00022989"/>
    </source>
</evidence>
<evidence type="ECO:0000256" key="3">
    <source>
        <dbReference type="ARBA" id="ARBA00010425"/>
    </source>
</evidence>
<feature type="transmembrane region" description="Helical" evidence="9">
    <location>
        <begin position="259"/>
        <end position="278"/>
    </location>
</feature>
<feature type="compositionally biased region" description="Basic and acidic residues" evidence="8">
    <location>
        <begin position="509"/>
        <end position="519"/>
    </location>
</feature>
<keyword evidence="12" id="KW-1185">Reference proteome</keyword>
<feature type="region of interest" description="Disordered" evidence="8">
    <location>
        <begin position="1"/>
        <end position="96"/>
    </location>
</feature>
<comment type="caution">
    <text evidence="11">The sequence shown here is derived from an EMBL/GenBank/DDBJ whole genome shotgun (WGS) entry which is preliminary data.</text>
</comment>
<feature type="compositionally biased region" description="Polar residues" evidence="8">
    <location>
        <begin position="1"/>
        <end position="11"/>
    </location>
</feature>
<evidence type="ECO:0000256" key="9">
    <source>
        <dbReference type="SAM" id="Phobius"/>
    </source>
</evidence>
<reference evidence="11 12" key="1">
    <citation type="submission" date="2024-06" db="EMBL/GenBank/DDBJ databases">
        <title>Complete genome of Phlyctema vagabunda strain 19-DSS-EL-015.</title>
        <authorList>
            <person name="Fiorenzani C."/>
        </authorList>
    </citation>
    <scope>NUCLEOTIDE SEQUENCE [LARGE SCALE GENOMIC DNA]</scope>
    <source>
        <strain evidence="11 12">19-DSS-EL-015</strain>
    </source>
</reference>
<feature type="transmembrane region" description="Helical" evidence="9">
    <location>
        <begin position="284"/>
        <end position="302"/>
    </location>
</feature>
<feature type="region of interest" description="Disordered" evidence="8">
    <location>
        <begin position="503"/>
        <end position="560"/>
    </location>
</feature>
<dbReference type="EMBL" id="JBFCZG010000006">
    <property type="protein sequence ID" value="KAL3421265.1"/>
    <property type="molecule type" value="Genomic_DNA"/>
</dbReference>
<evidence type="ECO:0000256" key="2">
    <source>
        <dbReference type="ARBA" id="ARBA00004477"/>
    </source>
</evidence>
<name>A0ABR4PDB6_9HELO</name>
<dbReference type="Proteomes" id="UP001629113">
    <property type="component" value="Unassembled WGS sequence"/>
</dbReference>
<dbReference type="Pfam" id="PF03151">
    <property type="entry name" value="TPT"/>
    <property type="match status" value="1"/>
</dbReference>
<comment type="function">
    <text evidence="1">Involved in the import of GDP-mannose from the cytoplasm into the Golgi lumen.</text>
</comment>
<keyword evidence="6 9" id="KW-1133">Transmembrane helix</keyword>